<dbReference type="PANTHER" id="PTHR30250">
    <property type="entry name" value="PST FAMILY PREDICTED COLANIC ACID TRANSPORTER"/>
    <property type="match status" value="1"/>
</dbReference>
<evidence type="ECO:0000313" key="8">
    <source>
        <dbReference type="EMBL" id="ROP42998.1"/>
    </source>
</evidence>
<gene>
    <name evidence="8" type="ORF">EDC03_2292</name>
</gene>
<dbReference type="InterPro" id="IPR050833">
    <property type="entry name" value="Poly_Biosynth_Transport"/>
</dbReference>
<dbReference type="Proteomes" id="UP000276232">
    <property type="component" value="Unassembled WGS sequence"/>
</dbReference>
<evidence type="ECO:0000256" key="7">
    <source>
        <dbReference type="SAM" id="Phobius"/>
    </source>
</evidence>
<evidence type="ECO:0000313" key="9">
    <source>
        <dbReference type="Proteomes" id="UP000276232"/>
    </source>
</evidence>
<feature type="transmembrane region" description="Helical" evidence="7">
    <location>
        <begin position="187"/>
        <end position="205"/>
    </location>
</feature>
<evidence type="ECO:0000256" key="6">
    <source>
        <dbReference type="ARBA" id="ARBA00023136"/>
    </source>
</evidence>
<comment type="similarity">
    <text evidence="2">Belongs to the polysaccharide synthase family.</text>
</comment>
<feature type="transmembrane region" description="Helical" evidence="7">
    <location>
        <begin position="121"/>
        <end position="141"/>
    </location>
</feature>
<evidence type="ECO:0000256" key="2">
    <source>
        <dbReference type="ARBA" id="ARBA00007430"/>
    </source>
</evidence>
<organism evidence="8 9">
    <name type="scientific">Pseudokineococcus lusitanus</name>
    <dbReference type="NCBI Taxonomy" id="763993"/>
    <lineage>
        <taxon>Bacteria</taxon>
        <taxon>Bacillati</taxon>
        <taxon>Actinomycetota</taxon>
        <taxon>Actinomycetes</taxon>
        <taxon>Kineosporiales</taxon>
        <taxon>Kineosporiaceae</taxon>
        <taxon>Pseudokineococcus</taxon>
    </lineage>
</organism>
<keyword evidence="9" id="KW-1185">Reference proteome</keyword>
<name>A0A3N1HKD6_9ACTN</name>
<dbReference type="InParanoid" id="A0A3N1HKD6"/>
<keyword evidence="6 7" id="KW-0472">Membrane</keyword>
<feature type="transmembrane region" description="Helical" evidence="7">
    <location>
        <begin position="91"/>
        <end position="115"/>
    </location>
</feature>
<feature type="transmembrane region" description="Helical" evidence="7">
    <location>
        <begin position="300"/>
        <end position="324"/>
    </location>
</feature>
<feature type="transmembrane region" description="Helical" evidence="7">
    <location>
        <begin position="374"/>
        <end position="392"/>
    </location>
</feature>
<keyword evidence="4 7" id="KW-0812">Transmembrane</keyword>
<feature type="transmembrane region" description="Helical" evidence="7">
    <location>
        <begin position="453"/>
        <end position="474"/>
    </location>
</feature>
<dbReference type="GO" id="GO:0005886">
    <property type="term" value="C:plasma membrane"/>
    <property type="evidence" value="ECO:0007669"/>
    <property type="project" value="UniProtKB-SubCell"/>
</dbReference>
<evidence type="ECO:0000256" key="3">
    <source>
        <dbReference type="ARBA" id="ARBA00022475"/>
    </source>
</evidence>
<comment type="subcellular location">
    <subcellularLocation>
        <location evidence="1">Cell membrane</location>
        <topology evidence="1">Multi-pass membrane protein</topology>
    </subcellularLocation>
</comment>
<proteinExistence type="inferred from homology"/>
<dbReference type="PANTHER" id="PTHR30250:SF10">
    <property type="entry name" value="LIPOPOLYSACCHARIDE BIOSYNTHESIS PROTEIN WZXC"/>
    <property type="match status" value="1"/>
</dbReference>
<dbReference type="AlphaFoldDB" id="A0A3N1HKD6"/>
<accession>A0A3N1HKD6</accession>
<protein>
    <submittedName>
        <fullName evidence="8">PST family polysaccharide transporter</fullName>
    </submittedName>
</protein>
<feature type="transmembrane region" description="Helical" evidence="7">
    <location>
        <begin position="330"/>
        <end position="353"/>
    </location>
</feature>
<evidence type="ECO:0000256" key="1">
    <source>
        <dbReference type="ARBA" id="ARBA00004651"/>
    </source>
</evidence>
<keyword evidence="5 7" id="KW-1133">Transmembrane helix</keyword>
<dbReference type="CDD" id="cd13127">
    <property type="entry name" value="MATE_tuaB_like"/>
    <property type="match status" value="1"/>
</dbReference>
<evidence type="ECO:0000256" key="4">
    <source>
        <dbReference type="ARBA" id="ARBA00022692"/>
    </source>
</evidence>
<evidence type="ECO:0000256" key="5">
    <source>
        <dbReference type="ARBA" id="ARBA00022989"/>
    </source>
</evidence>
<reference evidence="8 9" key="1">
    <citation type="journal article" date="2015" name="Stand. Genomic Sci.">
        <title>Genomic Encyclopedia of Bacterial and Archaeal Type Strains, Phase III: the genomes of soil and plant-associated and newly described type strains.</title>
        <authorList>
            <person name="Whitman W.B."/>
            <person name="Woyke T."/>
            <person name="Klenk H.P."/>
            <person name="Zhou Y."/>
            <person name="Lilburn T.G."/>
            <person name="Beck B.J."/>
            <person name="De Vos P."/>
            <person name="Vandamme P."/>
            <person name="Eisen J.A."/>
            <person name="Garrity G."/>
            <person name="Hugenholtz P."/>
            <person name="Kyrpides N.C."/>
        </authorList>
    </citation>
    <scope>NUCLEOTIDE SEQUENCE [LARGE SCALE GENOMIC DNA]</scope>
    <source>
        <strain evidence="8 9">CECT 7306</strain>
    </source>
</reference>
<sequence length="495" mass="51864">MARVPRVTTATGLGDQAARGAGVTLGAQLLRAGLQVVALVVLARLLEPRDFGLVAMVTAVIGVAEVLRDFGLSSAAIAARDVTRAERDNLFWVNTGLGLACGVLATAATPLVVALYDEPRLATVVPVLAAVFLVSGANTQYRADLSRRLRFRALAVADIASQVLAMGVAIGLALAGAGLWAVVGQQVTAATVLLLVNVVSARWLPGRYRRDVPLRRFFRFGGALLGTQSISYLTKNVDNVALGAVWGASVLGVYSRAYQLLMMPLNQVNAPLTRVALPVLSRVRDDGPTYRRYLSRAQLVGCYVTATGFAVGAGLAEPLVALLFGPRWSAVAPVFAVLALGGIFRAVSQLAYWMYLSQDLTGAQLKQFLVTRPLMVLVIVAGTPWGAVGVAAGHSIAYALYWVASLWHVGKVSGVDTGPLLRNATRVLLTVSAPCGVLALAATWLPVPAAVQVVVGLLAAAAWLGLLVAVVPAVRADAVTVRSFALRAAGRRRAA</sequence>
<comment type="caution">
    <text evidence="8">The sequence shown here is derived from an EMBL/GenBank/DDBJ whole genome shotgun (WGS) entry which is preliminary data.</text>
</comment>
<keyword evidence="3" id="KW-1003">Cell membrane</keyword>
<dbReference type="Pfam" id="PF13440">
    <property type="entry name" value="Polysacc_synt_3"/>
    <property type="match status" value="1"/>
</dbReference>
<dbReference type="EMBL" id="RJKN01000005">
    <property type="protein sequence ID" value="ROP42998.1"/>
    <property type="molecule type" value="Genomic_DNA"/>
</dbReference>
<feature type="transmembrane region" description="Helical" evidence="7">
    <location>
        <begin position="153"/>
        <end position="181"/>
    </location>
</feature>